<feature type="transmembrane region" description="Helical" evidence="3">
    <location>
        <begin position="74"/>
        <end position="92"/>
    </location>
</feature>
<dbReference type="WormBase" id="CBG21295">
    <property type="protein sequence ID" value="CBP49117"/>
    <property type="gene ID" value="WBGene00040114"/>
</dbReference>
<keyword evidence="1" id="KW-0245">EGF-like domain</keyword>
<dbReference type="InterPro" id="IPR016187">
    <property type="entry name" value="CTDL_fold"/>
</dbReference>
<dbReference type="Gene3D" id="2.10.25.10">
    <property type="entry name" value="Laminin"/>
    <property type="match status" value="1"/>
</dbReference>
<feature type="transmembrane region" description="Helical" evidence="3">
    <location>
        <begin position="1406"/>
        <end position="1427"/>
    </location>
</feature>
<reference evidence="5 6" key="1">
    <citation type="journal article" date="2003" name="PLoS Biol.">
        <title>The genome sequence of Caenorhabditis briggsae: a platform for comparative genomics.</title>
        <authorList>
            <person name="Stein L.D."/>
            <person name="Bao Z."/>
            <person name="Blasiar D."/>
            <person name="Blumenthal T."/>
            <person name="Brent M.R."/>
            <person name="Chen N."/>
            <person name="Chinwalla A."/>
            <person name="Clarke L."/>
            <person name="Clee C."/>
            <person name="Coghlan A."/>
            <person name="Coulson A."/>
            <person name="D'Eustachio P."/>
            <person name="Fitch D.H."/>
            <person name="Fulton L.A."/>
            <person name="Fulton R.E."/>
            <person name="Griffiths-Jones S."/>
            <person name="Harris T.W."/>
            <person name="Hillier L.W."/>
            <person name="Kamath R."/>
            <person name="Kuwabara P.E."/>
            <person name="Mardis E.R."/>
            <person name="Marra M.A."/>
            <person name="Miner T.L."/>
            <person name="Minx P."/>
            <person name="Mullikin J.C."/>
            <person name="Plumb R.W."/>
            <person name="Rogers J."/>
            <person name="Schein J.E."/>
            <person name="Sohrmann M."/>
            <person name="Spieth J."/>
            <person name="Stajich J.E."/>
            <person name="Wei C."/>
            <person name="Willey D."/>
            <person name="Wilson R.K."/>
            <person name="Durbin R."/>
            <person name="Waterston R.H."/>
        </authorList>
    </citation>
    <scope>NUCLEOTIDE SEQUENCE [LARGE SCALE GENOMIC DNA]</scope>
    <source>
        <strain evidence="5 6">AF16</strain>
    </source>
</reference>
<dbReference type="SUPFAM" id="SSF57196">
    <property type="entry name" value="EGF/Laminin"/>
    <property type="match status" value="1"/>
</dbReference>
<dbReference type="InParanoid" id="A8XZS6"/>
<dbReference type="KEGG" id="cbr:CBG_21295"/>
<feature type="compositionally biased region" description="Low complexity" evidence="2">
    <location>
        <begin position="458"/>
        <end position="544"/>
    </location>
</feature>
<feature type="transmembrane region" description="Helical" evidence="3">
    <location>
        <begin position="1433"/>
        <end position="1451"/>
    </location>
</feature>
<feature type="compositionally biased region" description="Low complexity" evidence="2">
    <location>
        <begin position="300"/>
        <end position="381"/>
    </location>
</feature>
<evidence type="ECO:0000256" key="3">
    <source>
        <dbReference type="SAM" id="Phobius"/>
    </source>
</evidence>
<protein>
    <submittedName>
        <fullName evidence="5">Protein CBG21295</fullName>
    </submittedName>
</protein>
<feature type="compositionally biased region" description="Low complexity" evidence="2">
    <location>
        <begin position="727"/>
        <end position="758"/>
    </location>
</feature>
<keyword evidence="1" id="KW-1015">Disulfide bond</keyword>
<feature type="compositionally biased region" description="Polar residues" evidence="2">
    <location>
        <begin position="288"/>
        <end position="299"/>
    </location>
</feature>
<evidence type="ECO:0000313" key="6">
    <source>
        <dbReference type="Proteomes" id="UP000008549"/>
    </source>
</evidence>
<dbReference type="InterPro" id="IPR000742">
    <property type="entry name" value="EGF"/>
</dbReference>
<feature type="region of interest" description="Disordered" evidence="2">
    <location>
        <begin position="209"/>
        <end position="890"/>
    </location>
</feature>
<feature type="compositionally biased region" description="Low complexity" evidence="2">
    <location>
        <begin position="216"/>
        <end position="287"/>
    </location>
</feature>
<sequence length="1677" mass="183075">MRFSSIIVLVVFAITFSNAGIFMFIVLSNEINRNSEETTRILDALMESILKIANRTRNPMTRVPKHQVLRKMNLQIKLLVSILYFKHLLLVIDSFQNYLLRKLRPHLLINFQRLLASLKQHQPTTVIKQLADIILLLPQLSSSDSASSAVQNASNVYDESTSSSSSSSTTTTIIPATEDIWGLLKPGITVLDGVTIYVCSESTTSTKILPTTPLKSTTVSPASTTTTSASDSSTSLKTPKSSTSSGTSTSKIPTSSDSTSSKSQVSSSFTSSTTSSTSTASQEKSTTPIPSKTASKNIQTPTISHESSETSSSRSSSTRTRSSLDSTGSSSGSTESSSTSTQTTPEISSSSATSSFTSLASTSPALTSASSSSSSSTSPSTKAGTHDVKPSSTTKPTTNKISATSSKSPEASTFSGTDSTSLPKTSVTSSNDPVVTSSERITTENFKTSTGFSFSEDTSPASSERTSSSSSIIITPTASKLTSTPTEDISSSSESSEPFSKITTTEPNAFPTTTFESETTSESHSTLLPATSSTSSVGSKRTSSIIQITMETSSVGSPSITTAETPDTETRTSPKSLKTTPGNSENTTTGARSTSVSSSITEFTSSSTAPSRSSSSSVTSSGTTGTSSSSTFIPSSSSSVTTSGTSESAETDHSTASSSSVSELTTTQSTPITESAKLQTTTTEATVGLSTAPKVEPSTGGSTSTTQSTTRESPLTEEKSSTSFGKPQPSTTSPTTSDMLISTESSTSYPTTTDSTTSIFQKSSTSEDPPTMLDDGTTQTTSKQPEITSELPKSTEAFPATSSSISETSPKITSTLSTPKTSSMPKPVSEITKTISQKSSTENPSSFKTTLSKETLKSSTTSTFTKSTTPIPSTVSRQTSTPKSTTTDPLCSQQCPDGYLVGTSYCFRLFPRLVSYQSALAYCKTIDRQTLASLDKIKDNSDIKLIQESAALQNVDWIYANGIGAKDERFLKKASVYKYCNMMDCDVEKIFQAYEFYNNFKQTAGTLEPRRSGTVTCIYGNQKSTTVTCNTLGAMYPNPTNIDCEESATERQLKDTINDIVPNCKSCYKRGTKECQTVLNETNQEVKGYQCICKEPYSVSKSKQKFDISIFQMSTCWRTVNNCNSTVCGDHGTCMSEMGHMWCDCKWGYTGDHCDEALDEKYDGDIGFSSAVGATITVGDGIFRFLKICVMGLPKGDGGFDAQSTHQTFRWVCILCANALITLYSNPTLLAIPLIQCRFTFIAIHFFYVQGNYIITYSNSILKFSAMVQWLLEGFNVNQVLRCVHLNEWERDINGNKSLCVRIWPRFIVSVIGVAVFVLIPFTAGWNKLAASWTCVGVICQETLHVWFPIFFGVLVIVLWAGAVYENSALIKVRRPLLGFRLDYEIERRVGWEAGKIFQKCRDNELVCFIGVIFLVAQWVSVIISSHHRDEKFYGMITVVVSGIYFAFSTYQEIMTNPEDRANFYTLLQRFLPFRAAPAYNPETTWTIDEVKEYFNTPKKEREEQYEGFINRNQQLFIHHKWDIRMNEFLAEDLKMTIDEALIKVFTVEMNDLKKNNGSGREKLYIQATFVAYCDTIPHFEPRPTEKLQGHLELVTLAAEDPVHGTRLAKFFIVPTHHIFEPEISEKKKGTKESRKRKNLRRRMLKNIEEDIFKLSREEIHAQAVFANCDFVLPLWK</sequence>
<dbReference type="EMBL" id="HE600993">
    <property type="protein sequence ID" value="CAP38143.2"/>
    <property type="molecule type" value="Genomic_DNA"/>
</dbReference>
<organism evidence="5 6">
    <name type="scientific">Caenorhabditis briggsae</name>
    <dbReference type="NCBI Taxonomy" id="6238"/>
    <lineage>
        <taxon>Eukaryota</taxon>
        <taxon>Metazoa</taxon>
        <taxon>Ecdysozoa</taxon>
        <taxon>Nematoda</taxon>
        <taxon>Chromadorea</taxon>
        <taxon>Rhabditida</taxon>
        <taxon>Rhabditina</taxon>
        <taxon>Rhabditomorpha</taxon>
        <taxon>Rhabditoidea</taxon>
        <taxon>Rhabditidae</taxon>
        <taxon>Peloderinae</taxon>
        <taxon>Caenorhabditis</taxon>
    </lineage>
</organism>
<evidence type="ECO:0000313" key="7">
    <source>
        <dbReference type="WormBase" id="CBG21295"/>
    </source>
</evidence>
<accession>A8XZS6</accession>
<evidence type="ECO:0000256" key="1">
    <source>
        <dbReference type="PROSITE-ProRule" id="PRU00076"/>
    </source>
</evidence>
<feature type="transmembrane region" description="Helical" evidence="3">
    <location>
        <begin position="6"/>
        <end position="27"/>
    </location>
</feature>
<feature type="compositionally biased region" description="Polar residues" evidence="2">
    <location>
        <begin position="759"/>
        <end position="768"/>
    </location>
</feature>
<dbReference type="SUPFAM" id="SSF56436">
    <property type="entry name" value="C-type lectin-like"/>
    <property type="match status" value="1"/>
</dbReference>
<dbReference type="GeneID" id="8590986"/>
<feature type="transmembrane region" description="Helical" evidence="3">
    <location>
        <begin position="1307"/>
        <end position="1326"/>
    </location>
</feature>
<dbReference type="CTD" id="8590986"/>
<comment type="caution">
    <text evidence="1">Lacks conserved residue(s) required for the propagation of feature annotation.</text>
</comment>
<dbReference type="eggNOG" id="ENOG502SEXN">
    <property type="taxonomic scope" value="Eukaryota"/>
</dbReference>
<feature type="compositionally biased region" description="Polar residues" evidence="2">
    <location>
        <begin position="573"/>
        <end position="586"/>
    </location>
</feature>
<feature type="compositionally biased region" description="Low complexity" evidence="2">
    <location>
        <begin position="587"/>
        <end position="670"/>
    </location>
</feature>
<keyword evidence="3" id="KW-0472">Membrane</keyword>
<dbReference type="PROSITE" id="PS50026">
    <property type="entry name" value="EGF_3"/>
    <property type="match status" value="1"/>
</dbReference>
<feature type="compositionally biased region" description="Polar residues" evidence="2">
    <location>
        <begin position="831"/>
        <end position="844"/>
    </location>
</feature>
<feature type="disulfide bond" evidence="1">
    <location>
        <begin position="1145"/>
        <end position="1154"/>
    </location>
</feature>
<gene>
    <name evidence="5 7" type="ORF">CBG21295</name>
    <name evidence="5" type="ORF">CBG_21295</name>
</gene>
<name>A8XZS6_CAEBR</name>
<feature type="transmembrane region" description="Helical" evidence="3">
    <location>
        <begin position="1346"/>
        <end position="1365"/>
    </location>
</feature>
<keyword evidence="3" id="KW-0812">Transmembrane</keyword>
<keyword evidence="6" id="KW-1185">Reference proteome</keyword>
<dbReference type="PROSITE" id="PS00022">
    <property type="entry name" value="EGF_1"/>
    <property type="match status" value="1"/>
</dbReference>
<feature type="compositionally biased region" description="Polar residues" evidence="2">
    <location>
        <begin position="800"/>
        <end position="824"/>
    </location>
</feature>
<evidence type="ECO:0000259" key="4">
    <source>
        <dbReference type="PROSITE" id="PS50026"/>
    </source>
</evidence>
<feature type="compositionally biased region" description="Polar residues" evidence="2">
    <location>
        <begin position="776"/>
        <end position="787"/>
    </location>
</feature>
<dbReference type="RefSeq" id="XP_045097274.1">
    <property type="nucleotide sequence ID" value="XM_045236116.1"/>
</dbReference>
<feature type="compositionally biased region" description="Polar residues" evidence="2">
    <location>
        <begin position="545"/>
        <end position="560"/>
    </location>
</feature>
<evidence type="ECO:0000256" key="2">
    <source>
        <dbReference type="SAM" id="MobiDB-lite"/>
    </source>
</evidence>
<evidence type="ECO:0000313" key="5">
    <source>
        <dbReference type="EMBL" id="CAP38143.2"/>
    </source>
</evidence>
<feature type="domain" description="EGF-like" evidence="4">
    <location>
        <begin position="1119"/>
        <end position="1155"/>
    </location>
</feature>
<dbReference type="Proteomes" id="UP000008549">
    <property type="component" value="Unassembled WGS sequence"/>
</dbReference>
<proteinExistence type="predicted"/>
<feature type="compositionally biased region" description="Polar residues" evidence="2">
    <location>
        <begin position="399"/>
        <end position="457"/>
    </location>
</feature>
<dbReference type="PROSITE" id="PS01186">
    <property type="entry name" value="EGF_2"/>
    <property type="match status" value="1"/>
</dbReference>
<dbReference type="STRING" id="6238.A8XZS6"/>
<feature type="compositionally biased region" description="Low complexity" evidence="2">
    <location>
        <begin position="698"/>
        <end position="710"/>
    </location>
</feature>
<feature type="compositionally biased region" description="Polar residues" evidence="2">
    <location>
        <begin position="671"/>
        <end position="689"/>
    </location>
</feature>
<keyword evidence="3" id="KW-1133">Transmembrane helix</keyword>
<feature type="compositionally biased region" description="Low complexity" evidence="2">
    <location>
        <begin position="845"/>
        <end position="869"/>
    </location>
</feature>
<feature type="compositionally biased region" description="Polar residues" evidence="2">
    <location>
        <begin position="870"/>
        <end position="890"/>
    </location>
</feature>
<dbReference type="HOGENOM" id="CLU_241612_0_0_1"/>
<reference evidence="5 6" key="2">
    <citation type="journal article" date="2011" name="PLoS Genet.">
        <title>Caenorhabditis briggsae recombinant inbred line genotypes reveal inter-strain incompatibility and the evolution of recombination.</title>
        <authorList>
            <person name="Ross J.A."/>
            <person name="Koboldt D.C."/>
            <person name="Staisch J.E."/>
            <person name="Chamberlin H.M."/>
            <person name="Gupta B.P."/>
            <person name="Miller R.D."/>
            <person name="Baird S.E."/>
            <person name="Haag E.S."/>
        </authorList>
    </citation>
    <scope>NUCLEOTIDE SEQUENCE [LARGE SCALE GENOMIC DNA]</scope>
    <source>
        <strain evidence="5 6">AF16</strain>
    </source>
</reference>
<dbReference type="CDD" id="cd00054">
    <property type="entry name" value="EGF_CA"/>
    <property type="match status" value="1"/>
</dbReference>
<dbReference type="OMA" id="FQYLEYE"/>